<dbReference type="OrthoDB" id="10326516at2759"/>
<proteinExistence type="predicted"/>
<dbReference type="Pfam" id="PF10172">
    <property type="entry name" value="DDA1"/>
    <property type="match status" value="1"/>
</dbReference>
<evidence type="ECO:0000256" key="1">
    <source>
        <dbReference type="SAM" id="MobiDB-lite"/>
    </source>
</evidence>
<dbReference type="EMBL" id="KQ257457">
    <property type="protein sequence ID" value="KNC99766.1"/>
    <property type="molecule type" value="Genomic_DNA"/>
</dbReference>
<feature type="region of interest" description="Disordered" evidence="1">
    <location>
        <begin position="78"/>
        <end position="102"/>
    </location>
</feature>
<dbReference type="VEuPathDB" id="FungiDB:SPPG_09259"/>
<protein>
    <recommendedName>
        <fullName evidence="2">DET1- and DDB1-associated protein 1 domain-containing protein</fullName>
    </recommendedName>
</protein>
<organism evidence="3 4">
    <name type="scientific">Spizellomyces punctatus (strain DAOM BR117)</name>
    <dbReference type="NCBI Taxonomy" id="645134"/>
    <lineage>
        <taxon>Eukaryota</taxon>
        <taxon>Fungi</taxon>
        <taxon>Fungi incertae sedis</taxon>
        <taxon>Chytridiomycota</taxon>
        <taxon>Chytridiomycota incertae sedis</taxon>
        <taxon>Chytridiomycetes</taxon>
        <taxon>Spizellomycetales</taxon>
        <taxon>Spizellomycetaceae</taxon>
        <taxon>Spizellomyces</taxon>
    </lineage>
</organism>
<evidence type="ECO:0000259" key="2">
    <source>
        <dbReference type="Pfam" id="PF10172"/>
    </source>
</evidence>
<reference evidence="3 4" key="1">
    <citation type="submission" date="2009-08" db="EMBL/GenBank/DDBJ databases">
        <title>The Genome Sequence of Spizellomyces punctatus strain DAOM BR117.</title>
        <authorList>
            <consortium name="The Broad Institute Genome Sequencing Platform"/>
            <person name="Russ C."/>
            <person name="Cuomo C."/>
            <person name="Shea T."/>
            <person name="Young S.K."/>
            <person name="Zeng Q."/>
            <person name="Koehrsen M."/>
            <person name="Haas B."/>
            <person name="Borodovsky M."/>
            <person name="Guigo R."/>
            <person name="Alvarado L."/>
            <person name="Berlin A."/>
            <person name="Bochicchio J."/>
            <person name="Borenstein D."/>
            <person name="Chapman S."/>
            <person name="Chen Z."/>
            <person name="Engels R."/>
            <person name="Freedman E."/>
            <person name="Gellesch M."/>
            <person name="Goldberg J."/>
            <person name="Griggs A."/>
            <person name="Gujja S."/>
            <person name="Heiman D."/>
            <person name="Hepburn T."/>
            <person name="Howarth C."/>
            <person name="Jen D."/>
            <person name="Larson L."/>
            <person name="Lewis B."/>
            <person name="Mehta T."/>
            <person name="Park D."/>
            <person name="Pearson M."/>
            <person name="Roberts A."/>
            <person name="Saif S."/>
            <person name="Shenoy N."/>
            <person name="Sisk P."/>
            <person name="Stolte C."/>
            <person name="Sykes S."/>
            <person name="Thomson T."/>
            <person name="Walk T."/>
            <person name="White J."/>
            <person name="Yandava C."/>
            <person name="Burger G."/>
            <person name="Gray M.W."/>
            <person name="Holland P.W.H."/>
            <person name="King N."/>
            <person name="Lang F.B.F."/>
            <person name="Roger A.J."/>
            <person name="Ruiz-Trillo I."/>
            <person name="Lander E."/>
            <person name="Nusbaum C."/>
        </authorList>
    </citation>
    <scope>NUCLEOTIDE SEQUENCE [LARGE SCALE GENOMIC DNA]</scope>
    <source>
        <strain evidence="3 4">DAOM BR117</strain>
    </source>
</reference>
<dbReference type="GeneID" id="27692384"/>
<feature type="region of interest" description="Disordered" evidence="1">
    <location>
        <begin position="1"/>
        <end position="26"/>
    </location>
</feature>
<dbReference type="RefSeq" id="XP_016607806.1">
    <property type="nucleotide sequence ID" value="XM_016757416.1"/>
</dbReference>
<keyword evidence="4" id="KW-1185">Reference proteome</keyword>
<evidence type="ECO:0000313" key="4">
    <source>
        <dbReference type="Proteomes" id="UP000053201"/>
    </source>
</evidence>
<accession>A0A0L0HFH0</accession>
<gene>
    <name evidence="3" type="ORF">SPPG_09259</name>
</gene>
<dbReference type="Proteomes" id="UP000053201">
    <property type="component" value="Unassembled WGS sequence"/>
</dbReference>
<dbReference type="InParanoid" id="A0A0L0HFH0"/>
<dbReference type="InterPro" id="IPR018276">
    <property type="entry name" value="DDA1_dom"/>
</dbReference>
<feature type="domain" description="DET1- and DDB1-associated protein 1" evidence="2">
    <location>
        <begin position="2"/>
        <end position="61"/>
    </location>
</feature>
<dbReference type="AlphaFoldDB" id="A0A0L0HFH0"/>
<sequence length="102" mass="11648">MSFLSNLPTSPRPSTPSSTLQMLKHSGPRKYVATENTDPPPDQVVIPDKTHPFVRMLYTQPENQPDLLTQPYKRVQDSMQQLGKDWASEDGEGERLKKKVKR</sequence>
<evidence type="ECO:0000313" key="3">
    <source>
        <dbReference type="EMBL" id="KNC99766.1"/>
    </source>
</evidence>
<name>A0A0L0HFH0_SPIPD</name>